<evidence type="ECO:0000256" key="5">
    <source>
        <dbReference type="ARBA" id="ARBA00023157"/>
    </source>
</evidence>
<organism evidence="8 9">
    <name type="scientific">Cystobacter fuscus</name>
    <dbReference type="NCBI Taxonomy" id="43"/>
    <lineage>
        <taxon>Bacteria</taxon>
        <taxon>Pseudomonadati</taxon>
        <taxon>Myxococcota</taxon>
        <taxon>Myxococcia</taxon>
        <taxon>Myxococcales</taxon>
        <taxon>Cystobacterineae</taxon>
        <taxon>Archangiaceae</taxon>
        <taxon>Cystobacter</taxon>
    </lineage>
</organism>
<keyword evidence="2" id="KW-0479">Metal-binding</keyword>
<keyword evidence="3" id="KW-0408">Iron</keyword>
<dbReference type="GO" id="GO:0051537">
    <property type="term" value="F:2 iron, 2 sulfur cluster binding"/>
    <property type="evidence" value="ECO:0007669"/>
    <property type="project" value="UniProtKB-KW"/>
</dbReference>
<dbReference type="Proteomes" id="UP000217257">
    <property type="component" value="Chromosome"/>
</dbReference>
<dbReference type="InterPro" id="IPR005805">
    <property type="entry name" value="Rieske_Fe-S_prot_C"/>
</dbReference>
<dbReference type="Pfam" id="PF00355">
    <property type="entry name" value="Rieske"/>
    <property type="match status" value="1"/>
</dbReference>
<dbReference type="Gene3D" id="2.102.10.10">
    <property type="entry name" value="Rieske [2Fe-2S] iron-sulphur domain"/>
    <property type="match status" value="1"/>
</dbReference>
<comment type="cofactor">
    <cofactor evidence="6">
        <name>[2Fe-2S] cluster</name>
        <dbReference type="ChEBI" id="CHEBI:190135"/>
    </cofactor>
</comment>
<reference evidence="8 9" key="1">
    <citation type="submission" date="2017-06" db="EMBL/GenBank/DDBJ databases">
        <title>Sequencing and comparative analysis of myxobacterial genomes.</title>
        <authorList>
            <person name="Rupp O."/>
            <person name="Goesmann A."/>
            <person name="Sogaard-Andersen L."/>
        </authorList>
    </citation>
    <scope>NUCLEOTIDE SEQUENCE [LARGE SCALE GENOMIC DNA]</scope>
    <source>
        <strain evidence="8 9">DSM 52655</strain>
    </source>
</reference>
<name>A0A250JIC4_9BACT</name>
<dbReference type="EMBL" id="CP022098">
    <property type="protein sequence ID" value="ATB43644.1"/>
    <property type="molecule type" value="Genomic_DNA"/>
</dbReference>
<protein>
    <submittedName>
        <fullName evidence="8">(2Fe-2S)-binding protein</fullName>
    </submittedName>
</protein>
<evidence type="ECO:0000256" key="3">
    <source>
        <dbReference type="ARBA" id="ARBA00023004"/>
    </source>
</evidence>
<dbReference type="SUPFAM" id="SSF50022">
    <property type="entry name" value="ISP domain"/>
    <property type="match status" value="1"/>
</dbReference>
<evidence type="ECO:0000259" key="7">
    <source>
        <dbReference type="PROSITE" id="PS51296"/>
    </source>
</evidence>
<dbReference type="InterPro" id="IPR017941">
    <property type="entry name" value="Rieske_2Fe-2S"/>
</dbReference>
<dbReference type="PROSITE" id="PS51296">
    <property type="entry name" value="RIESKE"/>
    <property type="match status" value="1"/>
</dbReference>
<keyword evidence="1" id="KW-0001">2Fe-2S</keyword>
<dbReference type="InterPro" id="IPR014349">
    <property type="entry name" value="Rieske_Fe-S_prot"/>
</dbReference>
<evidence type="ECO:0000256" key="1">
    <source>
        <dbReference type="ARBA" id="ARBA00022714"/>
    </source>
</evidence>
<proteinExistence type="predicted"/>
<sequence length="163" mass="17118">MTRPLPPPTALPRRRVLGSLVQGTCALAALCAGCGPREGEGDSDAVACGVTPGSAAEGWVEVRLADHPELREPGGSVVVRVPEALLDVVVIHTASGCFVTVWHICSHGDCLVAYKPGESLLECPCHGSRFGEDGRVLRGPATRPLKTFATARVGESVWISRAR</sequence>
<dbReference type="GO" id="GO:0016020">
    <property type="term" value="C:membrane"/>
    <property type="evidence" value="ECO:0007669"/>
    <property type="project" value="InterPro"/>
</dbReference>
<evidence type="ECO:0000256" key="6">
    <source>
        <dbReference type="ARBA" id="ARBA00034078"/>
    </source>
</evidence>
<dbReference type="AlphaFoldDB" id="A0A250JIC4"/>
<dbReference type="GO" id="GO:0046872">
    <property type="term" value="F:metal ion binding"/>
    <property type="evidence" value="ECO:0007669"/>
    <property type="project" value="UniProtKB-KW"/>
</dbReference>
<dbReference type="InterPro" id="IPR036922">
    <property type="entry name" value="Rieske_2Fe-2S_sf"/>
</dbReference>
<feature type="domain" description="Rieske" evidence="7">
    <location>
        <begin position="59"/>
        <end position="159"/>
    </location>
</feature>
<gene>
    <name evidence="8" type="ORF">CYFUS_009124</name>
</gene>
<dbReference type="PANTHER" id="PTHR10134">
    <property type="entry name" value="CYTOCHROME B-C1 COMPLEX SUBUNIT RIESKE, MITOCHONDRIAL"/>
    <property type="match status" value="1"/>
</dbReference>
<evidence type="ECO:0000313" key="9">
    <source>
        <dbReference type="Proteomes" id="UP000217257"/>
    </source>
</evidence>
<keyword evidence="5" id="KW-1015">Disulfide bond</keyword>
<dbReference type="PRINTS" id="PR00162">
    <property type="entry name" value="RIESKE"/>
</dbReference>
<accession>A0A250JIC4</accession>
<evidence type="ECO:0000256" key="2">
    <source>
        <dbReference type="ARBA" id="ARBA00022723"/>
    </source>
</evidence>
<evidence type="ECO:0000256" key="4">
    <source>
        <dbReference type="ARBA" id="ARBA00023014"/>
    </source>
</evidence>
<evidence type="ECO:0000313" key="8">
    <source>
        <dbReference type="EMBL" id="ATB43644.1"/>
    </source>
</evidence>
<dbReference type="RefSeq" id="WP_095991030.1">
    <property type="nucleotide sequence ID" value="NZ_CP022098.1"/>
</dbReference>
<dbReference type="KEGG" id="cfus:CYFUS_009124"/>
<keyword evidence="4" id="KW-0411">Iron-sulfur</keyword>